<sequence length="594" mass="66504">MAGTLKSWYGYVLLALGLSACSPEPSLPCLQVKAIGLLERFAPFEPVVGTDSVTIFAARNEYEGFQFVITAGQAGAANVQVSLSPLRSAAGDVIDKVEVFRERYVKVSTPSPHSPYAPQSWPDILLPAANTSPGVSSAYRAFPQNLSAGENLPVWVDVHVPADTKPGVYSTKVTVSADGHDSVELPVQLTVWNFTLPARSPLRTVFGTNGYRVAEIYGFERTGESATDNRLIRAYNDFMLDHYLSPESLWDASPEADADGKPDFQREFAGLGTVTENMRHYMQDKHATAYTYVFADSYPFADPLGKDRDKAQRFMREYAGWCAAHAGAERCYTDPSFVDEPDTREAYAYARRWGEFFDEMRLPKGEKIRYQVSEPPLNEDLALGSLTGAVDVWIPKFYDLWRDVEHLGKNVTAQRLDAGEEVWAYTALVLDFKAYQQVNPRADVLKGNYPPVWQLDFPAINYRIPTWLFHRYGVTGLGYWDTLAWAENTDIWQDAASFISTNPPGIVFNGDGLLVYPAKRAQTGVDAPFASLRLKWIRESVEDYMYIDLLLQAGETEFVNQQLGRIARHFGDWDNQPALLMQVRQALGERLASL</sequence>
<name>A0AA51R0Z6_9GAMM</name>
<gene>
    <name evidence="2" type="ORF">RCC75_10185</name>
    <name evidence="3" type="ORF">RCG00_18045</name>
</gene>
<dbReference type="Pfam" id="PF22680">
    <property type="entry name" value="Glyco_hydro_123_N_2"/>
    <property type="match status" value="1"/>
</dbReference>
<evidence type="ECO:0000313" key="2">
    <source>
        <dbReference type="EMBL" id="MDQ5768899.1"/>
    </source>
</evidence>
<keyword evidence="4" id="KW-1185">Reference proteome</keyword>
<dbReference type="PROSITE" id="PS51257">
    <property type="entry name" value="PROKAR_LIPOPROTEIN"/>
    <property type="match status" value="1"/>
</dbReference>
<accession>A0AA51R0Z6</accession>
<organism evidence="3">
    <name type="scientific">Thiothrix subterranea</name>
    <dbReference type="NCBI Taxonomy" id="2735563"/>
    <lineage>
        <taxon>Bacteria</taxon>
        <taxon>Pseudomonadati</taxon>
        <taxon>Pseudomonadota</taxon>
        <taxon>Gammaproteobacteria</taxon>
        <taxon>Thiotrichales</taxon>
        <taxon>Thiotrichaceae</taxon>
        <taxon>Thiothrix</taxon>
    </lineage>
</organism>
<dbReference type="InterPro" id="IPR053850">
    <property type="entry name" value="Glyco_hydro_123_N_2"/>
</dbReference>
<dbReference type="Proteomes" id="UP001223336">
    <property type="component" value="Unassembled WGS sequence"/>
</dbReference>
<evidence type="ECO:0000259" key="1">
    <source>
        <dbReference type="Pfam" id="PF22680"/>
    </source>
</evidence>
<dbReference type="EMBL" id="CP133217">
    <property type="protein sequence ID" value="WML86184.1"/>
    <property type="molecule type" value="Genomic_DNA"/>
</dbReference>
<proteinExistence type="predicted"/>
<dbReference type="AlphaFoldDB" id="A0AA51R0Z6"/>
<dbReference type="Proteomes" id="UP001229862">
    <property type="component" value="Chromosome"/>
</dbReference>
<feature type="domain" description="Glycoside hydrolase 123 N-terminal" evidence="1">
    <location>
        <begin position="51"/>
        <end position="176"/>
    </location>
</feature>
<evidence type="ECO:0000313" key="4">
    <source>
        <dbReference type="Proteomes" id="UP001223336"/>
    </source>
</evidence>
<dbReference type="RefSeq" id="WP_308134847.1">
    <property type="nucleotide sequence ID" value="NZ_CP133197.1"/>
</dbReference>
<reference evidence="3 4" key="1">
    <citation type="submission" date="2023-08" db="EMBL/GenBank/DDBJ databases">
        <title>New molecular markers tilS and rpoB for phylogenetic and monitoring studies of the genus Thiothrix biodiversity.</title>
        <authorList>
            <person name="Ravin N.V."/>
            <person name="Smolyakov D."/>
            <person name="Markov N.D."/>
            <person name="Beletsky A.V."/>
            <person name="Mardanov A.V."/>
            <person name="Rudenko T.S."/>
            <person name="Grabovich M.Y."/>
        </authorList>
    </citation>
    <scope>NUCLEOTIDE SEQUENCE</scope>
    <source>
        <strain evidence="3">DNT52</strain>
        <strain evidence="2 4">H33</strain>
    </source>
</reference>
<protein>
    <submittedName>
        <fullName evidence="3">DUF4091 domain-containing protein</fullName>
    </submittedName>
</protein>
<evidence type="ECO:0000313" key="3">
    <source>
        <dbReference type="EMBL" id="WML86184.1"/>
    </source>
</evidence>
<dbReference type="EMBL" id="JAVFKN010000012">
    <property type="protein sequence ID" value="MDQ5768899.1"/>
    <property type="molecule type" value="Genomic_DNA"/>
</dbReference>